<dbReference type="InterPro" id="IPR000537">
    <property type="entry name" value="UbiA_prenyltransferase"/>
</dbReference>
<dbReference type="KEGG" id="kfa:Q73A0000_04485"/>
<feature type="transmembrane region" description="Helical" evidence="6">
    <location>
        <begin position="98"/>
        <end position="131"/>
    </location>
</feature>
<feature type="transmembrane region" description="Helical" evidence="6">
    <location>
        <begin position="143"/>
        <end position="165"/>
    </location>
</feature>
<gene>
    <name evidence="7" type="ORF">Q73A0000_04485</name>
</gene>
<evidence type="ECO:0000313" key="8">
    <source>
        <dbReference type="Proteomes" id="UP000594195"/>
    </source>
</evidence>
<evidence type="ECO:0000256" key="3">
    <source>
        <dbReference type="ARBA" id="ARBA00022692"/>
    </source>
</evidence>
<dbReference type="PANTHER" id="PTHR42723">
    <property type="entry name" value="CHLOROPHYLL SYNTHASE"/>
    <property type="match status" value="1"/>
</dbReference>
<dbReference type="AlphaFoldDB" id="A0A7M2Y8M1"/>
<evidence type="ECO:0000256" key="1">
    <source>
        <dbReference type="ARBA" id="ARBA00004141"/>
    </source>
</evidence>
<evidence type="ECO:0000256" key="6">
    <source>
        <dbReference type="SAM" id="Phobius"/>
    </source>
</evidence>
<dbReference type="Pfam" id="PF01040">
    <property type="entry name" value="UbiA"/>
    <property type="match status" value="1"/>
</dbReference>
<dbReference type="Gene3D" id="1.10.357.140">
    <property type="entry name" value="UbiA prenyltransferase"/>
    <property type="match status" value="1"/>
</dbReference>
<name>A0A7M2Y8M1_9FLAO</name>
<evidence type="ECO:0000256" key="4">
    <source>
        <dbReference type="ARBA" id="ARBA00022989"/>
    </source>
</evidence>
<keyword evidence="5 6" id="KW-0472">Membrane</keyword>
<evidence type="ECO:0000256" key="2">
    <source>
        <dbReference type="ARBA" id="ARBA00022475"/>
    </source>
</evidence>
<keyword evidence="7" id="KW-0808">Transferase</keyword>
<keyword evidence="3 6" id="KW-0812">Transmembrane</keyword>
<feature type="transmembrane region" description="Helical" evidence="6">
    <location>
        <begin position="172"/>
        <end position="189"/>
    </location>
</feature>
<accession>A0A7M2Y8M1</accession>
<keyword evidence="4 6" id="KW-1133">Transmembrane helix</keyword>
<dbReference type="InterPro" id="IPR044878">
    <property type="entry name" value="UbiA_sf"/>
</dbReference>
<protein>
    <submittedName>
        <fullName evidence="7">Prenyltransferase</fullName>
    </submittedName>
</protein>
<dbReference type="EMBL" id="CP040442">
    <property type="protein sequence ID" value="QOW09673.1"/>
    <property type="molecule type" value="Genomic_DNA"/>
</dbReference>
<evidence type="ECO:0000256" key="5">
    <source>
        <dbReference type="ARBA" id="ARBA00023136"/>
    </source>
</evidence>
<feature type="transmembrane region" description="Helical" evidence="6">
    <location>
        <begin position="274"/>
        <end position="292"/>
    </location>
</feature>
<dbReference type="GO" id="GO:0016765">
    <property type="term" value="F:transferase activity, transferring alkyl or aryl (other than methyl) groups"/>
    <property type="evidence" value="ECO:0007669"/>
    <property type="project" value="InterPro"/>
</dbReference>
<feature type="transmembrane region" description="Helical" evidence="6">
    <location>
        <begin position="242"/>
        <end position="262"/>
    </location>
</feature>
<dbReference type="InterPro" id="IPR050475">
    <property type="entry name" value="Prenyltransferase_related"/>
</dbReference>
<keyword evidence="8" id="KW-1185">Reference proteome</keyword>
<dbReference type="GO" id="GO:0016020">
    <property type="term" value="C:membrane"/>
    <property type="evidence" value="ECO:0007669"/>
    <property type="project" value="UniProtKB-SubCell"/>
</dbReference>
<dbReference type="Proteomes" id="UP000594195">
    <property type="component" value="Chromosome"/>
</dbReference>
<keyword evidence="2" id="KW-1003">Cell membrane</keyword>
<organism evidence="7 8">
    <name type="scientific">Kaistella flava</name>
    <name type="common">ex Peng et al. 2021</name>
    <dbReference type="NCBI Taxonomy" id="2038776"/>
    <lineage>
        <taxon>Bacteria</taxon>
        <taxon>Pseudomonadati</taxon>
        <taxon>Bacteroidota</taxon>
        <taxon>Flavobacteriia</taxon>
        <taxon>Flavobacteriales</taxon>
        <taxon>Weeksellaceae</taxon>
        <taxon>Chryseobacterium group</taxon>
        <taxon>Kaistella</taxon>
    </lineage>
</organism>
<comment type="subcellular location">
    <subcellularLocation>
        <location evidence="1">Membrane</location>
        <topology evidence="1">Multi-pass membrane protein</topology>
    </subcellularLocation>
</comment>
<sequence length="298" mass="35035">MKNPLFYRFSQFIAFLMGARVFVALLLTFALYVSTFFLFNQEESLRNFVFDFKVHGIILCCILSILAGGIINQFYDREKDRVTKPFRTRVQNFLKQKYFLYAYIVLNTFSLGIAGIISMRVFFFFLIYQFLMWFYSHKLSKLLIINNLTFVSLSLYPFFGMLFYYKTFSLQIFLMSIFIFVMLLIIDVLKDTLTKNADKIFGYYTIPNYFSSAISRTVIVILLIFAQVSSGLIILKMGLHSIMSYYFAASIFIQIIAVFLVLNQTKYSKFANLNMLRIWIFVGIISMLANGINQYYFF</sequence>
<feature type="transmembrane region" description="Helical" evidence="6">
    <location>
        <begin position="54"/>
        <end position="75"/>
    </location>
</feature>
<feature type="transmembrane region" description="Helical" evidence="6">
    <location>
        <begin position="209"/>
        <end position="235"/>
    </location>
</feature>
<evidence type="ECO:0000313" key="7">
    <source>
        <dbReference type="EMBL" id="QOW09673.1"/>
    </source>
</evidence>
<dbReference type="PANTHER" id="PTHR42723:SF1">
    <property type="entry name" value="CHLOROPHYLL SYNTHASE, CHLOROPLASTIC"/>
    <property type="match status" value="1"/>
</dbReference>
<dbReference type="RefSeq" id="WP_193812888.1">
    <property type="nucleotide sequence ID" value="NZ_CP040442.1"/>
</dbReference>
<reference evidence="7 8" key="1">
    <citation type="submission" date="2019-05" db="EMBL/GenBank/DDBJ databases">
        <title>Chryseobacterium sp. isolated from King George Island, maritime Antarctica.</title>
        <authorList>
            <person name="Peng X."/>
        </authorList>
    </citation>
    <scope>NUCLEOTIDE SEQUENCE [LARGE SCALE GENOMIC DNA]</scope>
    <source>
        <strain evidence="7 8">7-3A</strain>
    </source>
</reference>
<proteinExistence type="predicted"/>
<feature type="transmembrane region" description="Helical" evidence="6">
    <location>
        <begin position="12"/>
        <end position="34"/>
    </location>
</feature>